<gene>
    <name evidence="3" type="ORF">FSP39_001236</name>
</gene>
<dbReference type="Proteomes" id="UP001186944">
    <property type="component" value="Unassembled WGS sequence"/>
</dbReference>
<comment type="caution">
    <text evidence="3">The sequence shown here is derived from an EMBL/GenBank/DDBJ whole genome shotgun (WGS) entry which is preliminary data.</text>
</comment>
<evidence type="ECO:0000313" key="4">
    <source>
        <dbReference type="Proteomes" id="UP001186944"/>
    </source>
</evidence>
<dbReference type="SUPFAM" id="SSF49265">
    <property type="entry name" value="Fibronectin type III"/>
    <property type="match status" value="1"/>
</dbReference>
<dbReference type="InterPro" id="IPR013783">
    <property type="entry name" value="Ig-like_fold"/>
</dbReference>
<dbReference type="PROSITE" id="PS50853">
    <property type="entry name" value="FN3"/>
    <property type="match status" value="1"/>
</dbReference>
<evidence type="ECO:0000313" key="3">
    <source>
        <dbReference type="EMBL" id="KAK3094395.1"/>
    </source>
</evidence>
<proteinExistence type="predicted"/>
<organism evidence="3 4">
    <name type="scientific">Pinctada imbricata</name>
    <name type="common">Atlantic pearl-oyster</name>
    <name type="synonym">Pinctada martensii</name>
    <dbReference type="NCBI Taxonomy" id="66713"/>
    <lineage>
        <taxon>Eukaryota</taxon>
        <taxon>Metazoa</taxon>
        <taxon>Spiralia</taxon>
        <taxon>Lophotrochozoa</taxon>
        <taxon>Mollusca</taxon>
        <taxon>Bivalvia</taxon>
        <taxon>Autobranchia</taxon>
        <taxon>Pteriomorphia</taxon>
        <taxon>Pterioida</taxon>
        <taxon>Pterioidea</taxon>
        <taxon>Pteriidae</taxon>
        <taxon>Pinctada</taxon>
    </lineage>
</organism>
<dbReference type="EMBL" id="VSWD01000008">
    <property type="protein sequence ID" value="KAK3094395.1"/>
    <property type="molecule type" value="Genomic_DNA"/>
</dbReference>
<evidence type="ECO:0000259" key="2">
    <source>
        <dbReference type="PROSITE" id="PS50853"/>
    </source>
</evidence>
<accession>A0AA89BSV8</accession>
<keyword evidence="4" id="KW-1185">Reference proteome</keyword>
<keyword evidence="1" id="KW-1133">Transmembrane helix</keyword>
<feature type="domain" description="Fibronectin type-III" evidence="2">
    <location>
        <begin position="49"/>
        <end position="146"/>
    </location>
</feature>
<dbReference type="Gene3D" id="2.60.40.10">
    <property type="entry name" value="Immunoglobulins"/>
    <property type="match status" value="1"/>
</dbReference>
<keyword evidence="1" id="KW-0472">Membrane</keyword>
<evidence type="ECO:0000256" key="1">
    <source>
        <dbReference type="SAM" id="Phobius"/>
    </source>
</evidence>
<dbReference type="CDD" id="cd00063">
    <property type="entry name" value="FN3"/>
    <property type="match status" value="1"/>
</dbReference>
<dbReference type="InterPro" id="IPR003961">
    <property type="entry name" value="FN3_dom"/>
</dbReference>
<reference evidence="3" key="1">
    <citation type="submission" date="2019-08" db="EMBL/GenBank/DDBJ databases">
        <title>The improved chromosome-level genome for the pearl oyster Pinctada fucata martensii using PacBio sequencing and Hi-C.</title>
        <authorList>
            <person name="Zheng Z."/>
        </authorList>
    </citation>
    <scope>NUCLEOTIDE SEQUENCE</scope>
    <source>
        <strain evidence="3">ZZ-2019</strain>
        <tissue evidence="3">Adductor muscle</tissue>
    </source>
</reference>
<dbReference type="SMART" id="SM00060">
    <property type="entry name" value="FN3"/>
    <property type="match status" value="1"/>
</dbReference>
<feature type="transmembrane region" description="Helical" evidence="1">
    <location>
        <begin position="159"/>
        <end position="181"/>
    </location>
</feature>
<name>A0AA89BSV8_PINIB</name>
<sequence>MWSVDLTPEPIYAMLRISVLIPMLQLWIMLFLMSNVSYYADILRGPPGKPTNLQVLELKDHGVRLGWSTGYDYGLQETVHIKRWIGNEYVDITQANVQTKSTGFQHVEKEVYNLNSSTSYRIILVSENSYGLSQQSEEIIFVTKEQRRKHLSHSASGDLSIIIPVSIVGALALIAVVFAIVHLHCKTKKGSIARARAWVELSELEVCWRFYIRRVLWYRTQIAQSVIASAKIAEGLGFDSRSSHIFSSPVTELAPN</sequence>
<keyword evidence="1" id="KW-0812">Transmembrane</keyword>
<dbReference type="InterPro" id="IPR036116">
    <property type="entry name" value="FN3_sf"/>
</dbReference>
<protein>
    <recommendedName>
        <fullName evidence="2">Fibronectin type-III domain-containing protein</fullName>
    </recommendedName>
</protein>
<dbReference type="AlphaFoldDB" id="A0AA89BSV8"/>
<feature type="transmembrane region" description="Helical" evidence="1">
    <location>
        <begin position="12"/>
        <end position="33"/>
    </location>
</feature>